<gene>
    <name evidence="1" type="ORF">NDK43_06750</name>
</gene>
<accession>A0ABT0W811</accession>
<keyword evidence="2" id="KW-1185">Reference proteome</keyword>
<evidence type="ECO:0000313" key="1">
    <source>
        <dbReference type="EMBL" id="MCM2532144.1"/>
    </source>
</evidence>
<evidence type="ECO:0000313" key="2">
    <source>
        <dbReference type="Proteomes" id="UP001523262"/>
    </source>
</evidence>
<dbReference type="EMBL" id="JAMQCR010000001">
    <property type="protein sequence ID" value="MCM2532144.1"/>
    <property type="molecule type" value="Genomic_DNA"/>
</dbReference>
<evidence type="ECO:0008006" key="3">
    <source>
        <dbReference type="Google" id="ProtNLM"/>
    </source>
</evidence>
<protein>
    <recommendedName>
        <fullName evidence="3">XkdX family protein</fullName>
    </recommendedName>
</protein>
<reference evidence="1 2" key="1">
    <citation type="submission" date="2022-06" db="EMBL/GenBank/DDBJ databases">
        <authorList>
            <person name="Jeon C.O."/>
        </authorList>
    </citation>
    <scope>NUCLEOTIDE SEQUENCE [LARGE SCALE GENOMIC DNA]</scope>
    <source>
        <strain evidence="1 2">KCTC 13943</strain>
    </source>
</reference>
<sequence length="54" mass="6185">MKNTLKPITVAQLWKAFTESCESLQERDELMEELLAKSKITKAEFEKATGVKIK</sequence>
<organism evidence="1 2">
    <name type="scientific">Neobacillus pocheonensis</name>
    <dbReference type="NCBI Taxonomy" id="363869"/>
    <lineage>
        <taxon>Bacteria</taxon>
        <taxon>Bacillati</taxon>
        <taxon>Bacillota</taxon>
        <taxon>Bacilli</taxon>
        <taxon>Bacillales</taxon>
        <taxon>Bacillaceae</taxon>
        <taxon>Neobacillus</taxon>
    </lineage>
</organism>
<dbReference type="Proteomes" id="UP001523262">
    <property type="component" value="Unassembled WGS sequence"/>
</dbReference>
<name>A0ABT0W811_9BACI</name>
<comment type="caution">
    <text evidence="1">The sequence shown here is derived from an EMBL/GenBank/DDBJ whole genome shotgun (WGS) entry which is preliminary data.</text>
</comment>
<proteinExistence type="predicted"/>